<evidence type="ECO:0000313" key="12">
    <source>
        <dbReference type="Proteomes" id="UP000438914"/>
    </source>
</evidence>
<dbReference type="GO" id="GO:0006412">
    <property type="term" value="P:translation"/>
    <property type="evidence" value="ECO:0007669"/>
    <property type="project" value="UniProtKB-UniRule"/>
</dbReference>
<dbReference type="InterPro" id="IPR020070">
    <property type="entry name" value="Ribosomal_bL9_N"/>
</dbReference>
<dbReference type="SUPFAM" id="SSF55653">
    <property type="entry name" value="Ribosomal protein L9 C-domain"/>
    <property type="match status" value="1"/>
</dbReference>
<comment type="caution">
    <text evidence="11">The sequence shown here is derived from an EMBL/GenBank/DDBJ whole genome shotgun (WGS) entry which is preliminary data.</text>
</comment>
<keyword evidence="12" id="KW-1185">Reference proteome</keyword>
<evidence type="ECO:0000313" key="11">
    <source>
        <dbReference type="EMBL" id="MST85366.1"/>
    </source>
</evidence>
<keyword evidence="4 7" id="KW-0689">Ribosomal protein</keyword>
<dbReference type="PANTHER" id="PTHR21368">
    <property type="entry name" value="50S RIBOSOMAL PROTEIN L9"/>
    <property type="match status" value="1"/>
</dbReference>
<dbReference type="PROSITE" id="PS00651">
    <property type="entry name" value="RIBOSOMAL_L9"/>
    <property type="match status" value="1"/>
</dbReference>
<feature type="compositionally biased region" description="Basic and acidic residues" evidence="9">
    <location>
        <begin position="156"/>
        <end position="167"/>
    </location>
</feature>
<feature type="coiled-coil region" evidence="8">
    <location>
        <begin position="44"/>
        <end position="75"/>
    </location>
</feature>
<keyword evidence="3 7" id="KW-0694">RNA-binding</keyword>
<dbReference type="InterPro" id="IPR020594">
    <property type="entry name" value="Ribosomal_bL9_bac/chp"/>
</dbReference>
<name>A0A7K0KHF1_9BACT</name>
<dbReference type="AlphaFoldDB" id="A0A7K0KHF1"/>
<evidence type="ECO:0000256" key="7">
    <source>
        <dbReference type="HAMAP-Rule" id="MF_00503"/>
    </source>
</evidence>
<dbReference type="SUPFAM" id="SSF55658">
    <property type="entry name" value="L9 N-domain-like"/>
    <property type="match status" value="1"/>
</dbReference>
<dbReference type="Gene3D" id="3.40.5.10">
    <property type="entry name" value="Ribosomal protein L9, N-terminal domain"/>
    <property type="match status" value="1"/>
</dbReference>
<gene>
    <name evidence="7" type="primary">rplI</name>
    <name evidence="11" type="ORF">FYJ73_11940</name>
</gene>
<protein>
    <recommendedName>
        <fullName evidence="6 7">Large ribosomal subunit protein bL9</fullName>
    </recommendedName>
</protein>
<dbReference type="GO" id="GO:0019843">
    <property type="term" value="F:rRNA binding"/>
    <property type="evidence" value="ECO:0007669"/>
    <property type="project" value="UniProtKB-UniRule"/>
</dbReference>
<keyword evidence="8" id="KW-0175">Coiled coil</keyword>
<evidence type="ECO:0000256" key="2">
    <source>
        <dbReference type="ARBA" id="ARBA00022730"/>
    </source>
</evidence>
<dbReference type="RefSeq" id="WP_154534951.1">
    <property type="nucleotide sequence ID" value="NZ_VUNG01000035.1"/>
</dbReference>
<evidence type="ECO:0000256" key="4">
    <source>
        <dbReference type="ARBA" id="ARBA00022980"/>
    </source>
</evidence>
<dbReference type="NCBIfam" id="TIGR00158">
    <property type="entry name" value="L9"/>
    <property type="match status" value="1"/>
</dbReference>
<feature type="domain" description="Ribosomal protein L9" evidence="10">
    <location>
        <begin position="13"/>
        <end position="40"/>
    </location>
</feature>
<keyword evidence="5 7" id="KW-0687">Ribonucleoprotein</keyword>
<dbReference type="EMBL" id="VUNG01000035">
    <property type="protein sequence ID" value="MST85366.1"/>
    <property type="molecule type" value="Genomic_DNA"/>
</dbReference>
<keyword evidence="2 7" id="KW-0699">rRNA-binding</keyword>
<evidence type="ECO:0000256" key="9">
    <source>
        <dbReference type="SAM" id="MobiDB-lite"/>
    </source>
</evidence>
<reference evidence="11 12" key="1">
    <citation type="submission" date="2019-08" db="EMBL/GenBank/DDBJ databases">
        <title>In-depth cultivation of the pig gut microbiome towards novel bacterial diversity and tailored functional studies.</title>
        <authorList>
            <person name="Wylensek D."/>
            <person name="Hitch T.C.A."/>
            <person name="Clavel T."/>
        </authorList>
    </citation>
    <scope>NUCLEOTIDE SEQUENCE [LARGE SCALE GENOMIC DNA]</scope>
    <source>
        <strain evidence="11 12">LKV-178-WT-2A</strain>
    </source>
</reference>
<dbReference type="InterPro" id="IPR000244">
    <property type="entry name" value="Ribosomal_bL9"/>
</dbReference>
<dbReference type="InterPro" id="IPR009027">
    <property type="entry name" value="Ribosomal_bL9/RNase_H1_N"/>
</dbReference>
<evidence type="ECO:0000256" key="5">
    <source>
        <dbReference type="ARBA" id="ARBA00023274"/>
    </source>
</evidence>
<evidence type="ECO:0000256" key="6">
    <source>
        <dbReference type="ARBA" id="ARBA00035292"/>
    </source>
</evidence>
<evidence type="ECO:0000256" key="8">
    <source>
        <dbReference type="SAM" id="Coils"/>
    </source>
</evidence>
<dbReference type="Pfam" id="PF01281">
    <property type="entry name" value="Ribosomal_L9_N"/>
    <property type="match status" value="1"/>
</dbReference>
<dbReference type="GO" id="GO:1990904">
    <property type="term" value="C:ribonucleoprotein complex"/>
    <property type="evidence" value="ECO:0007669"/>
    <property type="project" value="UniProtKB-KW"/>
</dbReference>
<sequence length="182" mass="19389">MEIILKEDIIGLGYKNDIVKVKDGYGRNYLIPTGKGVIASASARKQLAENLKQQSAKLAALKAEAEKRAEALKDVQLVISAKVAATGHLYGSVGAAKVAEELAKLGIEIDRKIITMREARKVGDFEATVHFHKEVEVKVPVKVVAENQPVAAPAEEAAKEEAPKAEEAPAAEAAEEQAPAAE</sequence>
<evidence type="ECO:0000259" key="10">
    <source>
        <dbReference type="PROSITE" id="PS00651"/>
    </source>
</evidence>
<organism evidence="11 12">
    <name type="scientific">Hallella mizrahii</name>
    <dbReference type="NCBI Taxonomy" id="2606637"/>
    <lineage>
        <taxon>Bacteria</taxon>
        <taxon>Pseudomonadati</taxon>
        <taxon>Bacteroidota</taxon>
        <taxon>Bacteroidia</taxon>
        <taxon>Bacteroidales</taxon>
        <taxon>Prevotellaceae</taxon>
        <taxon>Hallella</taxon>
    </lineage>
</organism>
<feature type="region of interest" description="Disordered" evidence="9">
    <location>
        <begin position="149"/>
        <end position="182"/>
    </location>
</feature>
<dbReference type="InterPro" id="IPR036935">
    <property type="entry name" value="Ribosomal_bL9_N_sf"/>
</dbReference>
<evidence type="ECO:0000256" key="3">
    <source>
        <dbReference type="ARBA" id="ARBA00022884"/>
    </source>
</evidence>
<dbReference type="InterPro" id="IPR036791">
    <property type="entry name" value="Ribosomal_bL9_C_sf"/>
</dbReference>
<dbReference type="Pfam" id="PF03948">
    <property type="entry name" value="Ribosomal_L9_C"/>
    <property type="match status" value="1"/>
</dbReference>
<dbReference type="HAMAP" id="MF_00503">
    <property type="entry name" value="Ribosomal_bL9"/>
    <property type="match status" value="1"/>
</dbReference>
<dbReference type="Proteomes" id="UP000438914">
    <property type="component" value="Unassembled WGS sequence"/>
</dbReference>
<dbReference type="Gene3D" id="3.10.430.100">
    <property type="entry name" value="Ribosomal protein L9, C-terminal domain"/>
    <property type="match status" value="1"/>
</dbReference>
<dbReference type="GO" id="GO:0005840">
    <property type="term" value="C:ribosome"/>
    <property type="evidence" value="ECO:0007669"/>
    <property type="project" value="UniProtKB-KW"/>
</dbReference>
<evidence type="ECO:0000256" key="1">
    <source>
        <dbReference type="ARBA" id="ARBA00010605"/>
    </source>
</evidence>
<dbReference type="GO" id="GO:0003735">
    <property type="term" value="F:structural constituent of ribosome"/>
    <property type="evidence" value="ECO:0007669"/>
    <property type="project" value="InterPro"/>
</dbReference>
<dbReference type="InterPro" id="IPR020069">
    <property type="entry name" value="Ribosomal_bL9_C"/>
</dbReference>
<feature type="compositionally biased region" description="Low complexity" evidence="9">
    <location>
        <begin position="168"/>
        <end position="182"/>
    </location>
</feature>
<comment type="function">
    <text evidence="7">Binds to the 23S rRNA.</text>
</comment>
<accession>A0A7K0KHF1</accession>
<comment type="similarity">
    <text evidence="1 7">Belongs to the bacterial ribosomal protein bL9 family.</text>
</comment>
<proteinExistence type="inferred from homology"/>